<evidence type="ECO:0000313" key="2">
    <source>
        <dbReference type="EMBL" id="GFJ88482.1"/>
    </source>
</evidence>
<dbReference type="EMBL" id="BLPG01000001">
    <property type="protein sequence ID" value="GFJ88482.1"/>
    <property type="molecule type" value="Genomic_DNA"/>
</dbReference>
<dbReference type="PROSITE" id="PS50234">
    <property type="entry name" value="VWFA"/>
    <property type="match status" value="1"/>
</dbReference>
<proteinExistence type="predicted"/>
<dbReference type="Gene3D" id="3.40.50.410">
    <property type="entry name" value="von Willebrand factor, type A domain"/>
    <property type="match status" value="1"/>
</dbReference>
<dbReference type="InterPro" id="IPR002035">
    <property type="entry name" value="VWF_A"/>
</dbReference>
<organism evidence="2 3">
    <name type="scientific">Phytohabitans rumicis</name>
    <dbReference type="NCBI Taxonomy" id="1076125"/>
    <lineage>
        <taxon>Bacteria</taxon>
        <taxon>Bacillati</taxon>
        <taxon>Actinomycetota</taxon>
        <taxon>Actinomycetes</taxon>
        <taxon>Micromonosporales</taxon>
        <taxon>Micromonosporaceae</taxon>
    </lineage>
</organism>
<name>A0A6V8KTP7_9ACTN</name>
<dbReference type="InterPro" id="IPR036465">
    <property type="entry name" value="vWFA_dom_sf"/>
</dbReference>
<keyword evidence="3" id="KW-1185">Reference proteome</keyword>
<evidence type="ECO:0000259" key="1">
    <source>
        <dbReference type="PROSITE" id="PS50234"/>
    </source>
</evidence>
<sequence length="119" mass="12833">MLGAQTGLYDTTLAAYRQARGLWKPGRLNLVLIATDGYDNDPYGIGLGELVDKLDNLQDPARPLPIIFIGIGTDVDVPALEAISDTTGGRTFLTRDGAGIRKVFFEALDFLIKTAAPPR</sequence>
<feature type="domain" description="VWFA" evidence="1">
    <location>
        <begin position="1"/>
        <end position="108"/>
    </location>
</feature>
<gene>
    <name evidence="2" type="ORF">Prum_021240</name>
</gene>
<comment type="caution">
    <text evidence="2">The sequence shown here is derived from an EMBL/GenBank/DDBJ whole genome shotgun (WGS) entry which is preliminary data.</text>
</comment>
<reference evidence="2 3" key="1">
    <citation type="submission" date="2020-03" db="EMBL/GenBank/DDBJ databases">
        <title>Whole genome shotgun sequence of Phytohabitans rumicis NBRC 108638.</title>
        <authorList>
            <person name="Komaki H."/>
            <person name="Tamura T."/>
        </authorList>
    </citation>
    <scope>NUCLEOTIDE SEQUENCE [LARGE SCALE GENOMIC DNA]</scope>
    <source>
        <strain evidence="2 3">NBRC 108638</strain>
    </source>
</reference>
<protein>
    <recommendedName>
        <fullName evidence="1">VWFA domain-containing protein</fullName>
    </recommendedName>
</protein>
<dbReference type="AlphaFoldDB" id="A0A6V8KTP7"/>
<reference evidence="2 3" key="2">
    <citation type="submission" date="2020-03" db="EMBL/GenBank/DDBJ databases">
        <authorList>
            <person name="Ichikawa N."/>
            <person name="Kimura A."/>
            <person name="Kitahashi Y."/>
            <person name="Uohara A."/>
        </authorList>
    </citation>
    <scope>NUCLEOTIDE SEQUENCE [LARGE SCALE GENOMIC DNA]</scope>
    <source>
        <strain evidence="2 3">NBRC 108638</strain>
    </source>
</reference>
<accession>A0A6V8KTP7</accession>
<dbReference type="Proteomes" id="UP000482960">
    <property type="component" value="Unassembled WGS sequence"/>
</dbReference>
<dbReference type="SUPFAM" id="SSF53300">
    <property type="entry name" value="vWA-like"/>
    <property type="match status" value="1"/>
</dbReference>
<evidence type="ECO:0000313" key="3">
    <source>
        <dbReference type="Proteomes" id="UP000482960"/>
    </source>
</evidence>
<dbReference type="RefSeq" id="WP_173072727.1">
    <property type="nucleotide sequence ID" value="NZ_BLPG01000001.1"/>
</dbReference>